<dbReference type="AlphaFoldDB" id="A0A6N3K7P6"/>
<evidence type="ECO:0000313" key="5">
    <source>
        <dbReference type="Proteomes" id="UP000471364"/>
    </source>
</evidence>
<reference evidence="2 4" key="1">
    <citation type="submission" date="2018-07" db="EMBL/GenBank/DDBJ databases">
        <authorList>
            <person name="Ye Y."/>
        </authorList>
    </citation>
    <scope>NUCLEOTIDE SEQUENCE [LARGE SCALE GENOMIC DNA]</scope>
    <source>
        <strain evidence="2">110B</strain>
        <strain evidence="4">H14(2018)</strain>
    </source>
</reference>
<protein>
    <submittedName>
        <fullName evidence="2">Uncharacterized protein</fullName>
    </submittedName>
</protein>
<name>A0A6N3K7P6_9ACTN</name>
<organism evidence="2 4">
    <name type="scientific">Micromonospora aurantiaca</name>
    <name type="common">nom. illeg.</name>
    <dbReference type="NCBI Taxonomy" id="47850"/>
    <lineage>
        <taxon>Bacteria</taxon>
        <taxon>Bacillati</taxon>
        <taxon>Actinomycetota</taxon>
        <taxon>Actinomycetes</taxon>
        <taxon>Micromonosporales</taxon>
        <taxon>Micromonosporaceae</taxon>
        <taxon>Micromonospora</taxon>
    </lineage>
</organism>
<dbReference type="Proteomes" id="UP000253958">
    <property type="component" value="Chromosome"/>
</dbReference>
<sequence>MTYGHHLDETAQALATVQVTLQNPDPGGIADYAAAAIARTHLYRAIERQVARLTARGDETEFGGLLSQATQTTASDLPLPPPSIHPVAVALRQAADSARAASEILNSHFDPASGRPRSSEGHAILAGINRVQNLTHLAQLARAASEADRILAGWLEAGYTAGSHQPIVRTAIADARTASAVLYPAASAIRRTLGRTPIYHLQPPPLTDLAERWTALNSPADCLTAMDVTRAWLVQHHGSLTAADLNALTRTGLALSYETDYLVGLADDRTNTGAIGSLAGAWRIAARAAGHLHSLTRPEPGIGPAVLTAAEAWLRKQLRPDGGWRDPDTLRNSPDAAAWLTLGLELAARMPDFATLVHRAALAALHRGAFLELDPRQRPALAGEPARRALWIKAGPASPQGIVLRSATSQLRSHASWMAREAGVAALPGINESDPPNEASRRELRARLRRSAVTASTPAIPDQHPLQIRSHKPFQQSRFQPHHRQTTIAQQQADEPLLDYHQGLNGPGL</sequence>
<proteinExistence type="predicted"/>
<feature type="region of interest" description="Disordered" evidence="1">
    <location>
        <begin position="474"/>
        <end position="509"/>
    </location>
</feature>
<evidence type="ECO:0000313" key="3">
    <source>
        <dbReference type="EMBL" id="KAB1116588.1"/>
    </source>
</evidence>
<dbReference type="RefSeq" id="WP_030500433.1">
    <property type="nucleotide sequence ID" value="NZ_CBDRJA010000010.1"/>
</dbReference>
<dbReference type="EMBL" id="WAAR01000039">
    <property type="protein sequence ID" value="KAB1116588.1"/>
    <property type="molecule type" value="Genomic_DNA"/>
</dbReference>
<evidence type="ECO:0000256" key="1">
    <source>
        <dbReference type="SAM" id="MobiDB-lite"/>
    </source>
</evidence>
<reference evidence="2 4" key="2">
    <citation type="submission" date="2018-08" db="EMBL/GenBank/DDBJ databases">
        <title>Streptomyces kandeliansis sp. nov., an endophytic bacterium isolated from mangrove plant.</title>
        <authorList>
            <person name="Wang R."/>
        </authorList>
    </citation>
    <scope>NUCLEOTIDE SEQUENCE [LARGE SCALE GENOMIC DNA]</scope>
    <source>
        <strain evidence="2">110B</strain>
        <strain evidence="4">H14(2018)</strain>
    </source>
</reference>
<accession>A0A6N3K7P6</accession>
<evidence type="ECO:0000313" key="4">
    <source>
        <dbReference type="Proteomes" id="UP000253958"/>
    </source>
</evidence>
<dbReference type="EMBL" id="CP031263">
    <property type="protein sequence ID" value="AXH93692.1"/>
    <property type="molecule type" value="Genomic_DNA"/>
</dbReference>
<gene>
    <name evidence="2" type="ORF">DVH21_29395</name>
    <name evidence="3" type="ORF">F6X54_11155</name>
</gene>
<reference evidence="3 5" key="3">
    <citation type="submission" date="2019-09" db="EMBL/GenBank/DDBJ databases">
        <title>High taxonomic diversity of Micromonospora strains isolated from Medicago sativa nodules in different geographical locations.</title>
        <authorList>
            <person name="Martinez-Hidalgo P."/>
            <person name="Flores-Felix J.D."/>
            <person name="Velazquez E."/>
            <person name="Brau L."/>
            <person name="Trujillo M.E."/>
            <person name="Martinez-Molina E."/>
        </authorList>
    </citation>
    <scope>NUCLEOTIDE SEQUENCE [LARGE SCALE GENOMIC DNA]</scope>
    <source>
        <strain evidence="3 5">ALFB5</strain>
    </source>
</reference>
<dbReference type="Proteomes" id="UP000471364">
    <property type="component" value="Unassembled WGS sequence"/>
</dbReference>
<keyword evidence="5" id="KW-1185">Reference proteome</keyword>
<evidence type="ECO:0000313" key="2">
    <source>
        <dbReference type="EMBL" id="AXH93692.1"/>
    </source>
</evidence>